<accession>A0A9W7L1U1</accession>
<dbReference type="EMBL" id="BRYA01000564">
    <property type="protein sequence ID" value="GMI23183.1"/>
    <property type="molecule type" value="Genomic_DNA"/>
</dbReference>
<dbReference type="GO" id="GO:0005737">
    <property type="term" value="C:cytoplasm"/>
    <property type="evidence" value="ECO:0007669"/>
    <property type="project" value="TreeGrafter"/>
</dbReference>
<organism evidence="4 5">
    <name type="scientific">Triparma columacea</name>
    <dbReference type="NCBI Taxonomy" id="722753"/>
    <lineage>
        <taxon>Eukaryota</taxon>
        <taxon>Sar</taxon>
        <taxon>Stramenopiles</taxon>
        <taxon>Ochrophyta</taxon>
        <taxon>Bolidophyceae</taxon>
        <taxon>Parmales</taxon>
        <taxon>Triparmaceae</taxon>
        <taxon>Triparma</taxon>
    </lineage>
</organism>
<protein>
    <recommendedName>
        <fullName evidence="3">SRR1-like domain-containing protein</fullName>
    </recommendedName>
</protein>
<dbReference type="Pfam" id="PF07985">
    <property type="entry name" value="SRR1"/>
    <property type="match status" value="1"/>
</dbReference>
<evidence type="ECO:0000313" key="5">
    <source>
        <dbReference type="Proteomes" id="UP001165065"/>
    </source>
</evidence>
<feature type="region of interest" description="Disordered" evidence="2">
    <location>
        <begin position="1"/>
        <end position="40"/>
    </location>
</feature>
<gene>
    <name evidence="4" type="ORF">TrCOL_g3523</name>
</gene>
<evidence type="ECO:0000256" key="1">
    <source>
        <dbReference type="ARBA" id="ARBA00009856"/>
    </source>
</evidence>
<dbReference type="OrthoDB" id="48176at2759"/>
<name>A0A9W7L1U1_9STRA</name>
<proteinExistence type="inferred from homology"/>
<dbReference type="InterPro" id="IPR040044">
    <property type="entry name" value="SRR1L"/>
</dbReference>
<evidence type="ECO:0000256" key="2">
    <source>
        <dbReference type="SAM" id="MobiDB-lite"/>
    </source>
</evidence>
<sequence>MADSEWVTVGSKKGKNKKKGKRRVPQKVKKSTQTSSELILDPPSVESVEITDGEIADLDGKLNPNASWVEVTEALLPPLSLEELKNATDLVVLGIGSPSTCKSSSSTSYQFRLASYLADVLKPANKVIYDPAHTARDLSYLSHHGWHVPHYPKNEKGCRGDWTSSNGVWFMPHCPRELYKLVLENNKESRVVIIGNSFTQYVDQIDRGGDFGVLLSERHWREVPLGNKVMEEVGEAFSFTSIMIVEAEETSECPGYIKRIARSMALTKVDRTSEITTSSKPEWR</sequence>
<dbReference type="GO" id="GO:0005634">
    <property type="term" value="C:nucleus"/>
    <property type="evidence" value="ECO:0007669"/>
    <property type="project" value="TreeGrafter"/>
</dbReference>
<dbReference type="InterPro" id="IPR012942">
    <property type="entry name" value="SRR1-like"/>
</dbReference>
<dbReference type="AlphaFoldDB" id="A0A9W7L1U1"/>
<feature type="compositionally biased region" description="Basic residues" evidence="2">
    <location>
        <begin position="12"/>
        <end position="30"/>
    </location>
</feature>
<evidence type="ECO:0000259" key="3">
    <source>
        <dbReference type="Pfam" id="PF07985"/>
    </source>
</evidence>
<comment type="similarity">
    <text evidence="1">Belongs to the SRR1 family.</text>
</comment>
<dbReference type="Proteomes" id="UP001165065">
    <property type="component" value="Unassembled WGS sequence"/>
</dbReference>
<dbReference type="PANTHER" id="PTHR28626:SF3">
    <property type="entry name" value="SRR1-LIKE PROTEIN"/>
    <property type="match status" value="1"/>
</dbReference>
<evidence type="ECO:0000313" key="4">
    <source>
        <dbReference type="EMBL" id="GMI23183.1"/>
    </source>
</evidence>
<feature type="domain" description="SRR1-like" evidence="3">
    <location>
        <begin position="84"/>
        <end position="216"/>
    </location>
</feature>
<dbReference type="PANTHER" id="PTHR28626">
    <property type="entry name" value="SRR1-LIKE PROTEIN"/>
    <property type="match status" value="1"/>
</dbReference>
<comment type="caution">
    <text evidence="4">The sequence shown here is derived from an EMBL/GenBank/DDBJ whole genome shotgun (WGS) entry which is preliminary data.</text>
</comment>
<keyword evidence="5" id="KW-1185">Reference proteome</keyword>
<reference evidence="5" key="1">
    <citation type="journal article" date="2023" name="Commun. Biol.">
        <title>Genome analysis of Parmales, the sister group of diatoms, reveals the evolutionary specialization of diatoms from phago-mixotrophs to photoautotrophs.</title>
        <authorList>
            <person name="Ban H."/>
            <person name="Sato S."/>
            <person name="Yoshikawa S."/>
            <person name="Yamada K."/>
            <person name="Nakamura Y."/>
            <person name="Ichinomiya M."/>
            <person name="Sato N."/>
            <person name="Blanc-Mathieu R."/>
            <person name="Endo H."/>
            <person name="Kuwata A."/>
            <person name="Ogata H."/>
        </authorList>
    </citation>
    <scope>NUCLEOTIDE SEQUENCE [LARGE SCALE GENOMIC DNA]</scope>
</reference>